<comment type="caution">
    <text evidence="3">The sequence shown here is derived from an EMBL/GenBank/DDBJ whole genome shotgun (WGS) entry which is preliminary data.</text>
</comment>
<feature type="region of interest" description="Disordered" evidence="1">
    <location>
        <begin position="192"/>
        <end position="252"/>
    </location>
</feature>
<dbReference type="EMBL" id="AGNL01004095">
    <property type="protein sequence ID" value="EJK73930.1"/>
    <property type="molecule type" value="Genomic_DNA"/>
</dbReference>
<name>K0T8M7_THAOC</name>
<evidence type="ECO:0000313" key="3">
    <source>
        <dbReference type="EMBL" id="EJK73930.1"/>
    </source>
</evidence>
<feature type="chain" id="PRO_5003837787" evidence="2">
    <location>
        <begin position="26"/>
        <end position="430"/>
    </location>
</feature>
<keyword evidence="2" id="KW-0732">Signal</keyword>
<accession>K0T8M7</accession>
<feature type="compositionally biased region" description="Low complexity" evidence="1">
    <location>
        <begin position="209"/>
        <end position="227"/>
    </location>
</feature>
<reference evidence="3 4" key="1">
    <citation type="journal article" date="2012" name="Genome Biol.">
        <title>Genome and low-iron response of an oceanic diatom adapted to chronic iron limitation.</title>
        <authorList>
            <person name="Lommer M."/>
            <person name="Specht M."/>
            <person name="Roy A.S."/>
            <person name="Kraemer L."/>
            <person name="Andreson R."/>
            <person name="Gutowska M.A."/>
            <person name="Wolf J."/>
            <person name="Bergner S.V."/>
            <person name="Schilhabel M.B."/>
            <person name="Klostermeier U.C."/>
            <person name="Beiko R.G."/>
            <person name="Rosenstiel P."/>
            <person name="Hippler M."/>
            <person name="Laroche J."/>
        </authorList>
    </citation>
    <scope>NUCLEOTIDE SEQUENCE [LARGE SCALE GENOMIC DNA]</scope>
    <source>
        <strain evidence="3 4">CCMP1005</strain>
    </source>
</reference>
<gene>
    <name evidence="3" type="ORF">THAOC_04426</name>
</gene>
<feature type="region of interest" description="Disordered" evidence="1">
    <location>
        <begin position="263"/>
        <end position="282"/>
    </location>
</feature>
<proteinExistence type="predicted"/>
<sequence length="430" mass="44880">MSAAPLALAALAAALSPFLAHSASAAQRGPPLLHLSRPEPRWISSANSPPARIGNSVSISPDDAWLYVTGDDGGLTKLDPRNGDVVGGYSPPDPGAGGEGVKWVTYCESAVEFHMDGEGGESFLVYWAFSLPSQSGMEVVSRVVAIRHDPEVEDVEVLWTTELEGIIEGTPVVGSDGDMIYFTMNTVGPTRAVTPRPTVSPTAAKVETEAPATSAPATSAPVTSEPTQSPDGAFDFGGALVDGETGDQTGDAEELTPFTLAPVPKTAESAPPPSDNQAPTKSPAKTFAFNLINPSPGGNDPGRKLGGSSKIEQRRLRNLQLASETGTGKLVVLSHSRSGAPIYEFDSRSLPNVQRHAFAAAGIARSPRYGNYFGGEGNRQDVVMWASRGGADARGGRDILVGFVYNVQVVIGLIPPAGFLLNRGSINHKG</sequence>
<dbReference type="SUPFAM" id="SSF82171">
    <property type="entry name" value="DPP6 N-terminal domain-like"/>
    <property type="match status" value="1"/>
</dbReference>
<protein>
    <submittedName>
        <fullName evidence="3">Uncharacterized protein</fullName>
    </submittedName>
</protein>
<dbReference type="Proteomes" id="UP000266841">
    <property type="component" value="Unassembled WGS sequence"/>
</dbReference>
<dbReference type="AlphaFoldDB" id="K0T8M7"/>
<evidence type="ECO:0000313" key="4">
    <source>
        <dbReference type="Proteomes" id="UP000266841"/>
    </source>
</evidence>
<evidence type="ECO:0000256" key="1">
    <source>
        <dbReference type="SAM" id="MobiDB-lite"/>
    </source>
</evidence>
<dbReference type="Gene3D" id="2.130.10.10">
    <property type="entry name" value="YVTN repeat-like/Quinoprotein amine dehydrogenase"/>
    <property type="match status" value="1"/>
</dbReference>
<dbReference type="InterPro" id="IPR015943">
    <property type="entry name" value="WD40/YVTN_repeat-like_dom_sf"/>
</dbReference>
<evidence type="ECO:0000256" key="2">
    <source>
        <dbReference type="SAM" id="SignalP"/>
    </source>
</evidence>
<feature type="signal peptide" evidence="2">
    <location>
        <begin position="1"/>
        <end position="25"/>
    </location>
</feature>
<organism evidence="3 4">
    <name type="scientific">Thalassiosira oceanica</name>
    <name type="common">Marine diatom</name>
    <dbReference type="NCBI Taxonomy" id="159749"/>
    <lineage>
        <taxon>Eukaryota</taxon>
        <taxon>Sar</taxon>
        <taxon>Stramenopiles</taxon>
        <taxon>Ochrophyta</taxon>
        <taxon>Bacillariophyta</taxon>
        <taxon>Coscinodiscophyceae</taxon>
        <taxon>Thalassiosirophycidae</taxon>
        <taxon>Thalassiosirales</taxon>
        <taxon>Thalassiosiraceae</taxon>
        <taxon>Thalassiosira</taxon>
    </lineage>
</organism>
<keyword evidence="4" id="KW-1185">Reference proteome</keyword>